<keyword evidence="3" id="KW-1185">Reference proteome</keyword>
<organism evidence="2 3">
    <name type="scientific">Acanthoscelides obtectus</name>
    <name type="common">Bean weevil</name>
    <name type="synonym">Bruchus obtectus</name>
    <dbReference type="NCBI Taxonomy" id="200917"/>
    <lineage>
        <taxon>Eukaryota</taxon>
        <taxon>Metazoa</taxon>
        <taxon>Ecdysozoa</taxon>
        <taxon>Arthropoda</taxon>
        <taxon>Hexapoda</taxon>
        <taxon>Insecta</taxon>
        <taxon>Pterygota</taxon>
        <taxon>Neoptera</taxon>
        <taxon>Endopterygota</taxon>
        <taxon>Coleoptera</taxon>
        <taxon>Polyphaga</taxon>
        <taxon>Cucujiformia</taxon>
        <taxon>Chrysomeloidea</taxon>
        <taxon>Chrysomelidae</taxon>
        <taxon>Bruchinae</taxon>
        <taxon>Bruchini</taxon>
        <taxon>Acanthoscelides</taxon>
    </lineage>
</organism>
<sequence length="223" mass="25268">MVLGLILSMIYINAFLNHKDDNYIQFATIAVRSKIMSEISGKSVIAKTGLLQNKLTLNEVKTLTCITKIVQLLCNRFELNIASVRGKRSGNSGLVLRSSDSESSDDQPGLSKEQNYDNKVIEKENIHRSKIKEGVDVLVKICSSKNESIYLGKALHGVDDDEEVNIVFLKSVDHTGKTFKLVENHISYEQYECLIRIVSEPKKIMKGKRVYYHFPTPLEIFEK</sequence>
<dbReference type="Proteomes" id="UP001152888">
    <property type="component" value="Unassembled WGS sequence"/>
</dbReference>
<protein>
    <submittedName>
        <fullName evidence="2">Uncharacterized protein</fullName>
    </submittedName>
</protein>
<evidence type="ECO:0000313" key="3">
    <source>
        <dbReference type="Proteomes" id="UP001152888"/>
    </source>
</evidence>
<evidence type="ECO:0000313" key="2">
    <source>
        <dbReference type="EMBL" id="CAH2001312.1"/>
    </source>
</evidence>
<dbReference type="EMBL" id="CAKOFQ010007442">
    <property type="protein sequence ID" value="CAH2001312.1"/>
    <property type="molecule type" value="Genomic_DNA"/>
</dbReference>
<reference evidence="2" key="1">
    <citation type="submission" date="2022-03" db="EMBL/GenBank/DDBJ databases">
        <authorList>
            <person name="Sayadi A."/>
        </authorList>
    </citation>
    <scope>NUCLEOTIDE SEQUENCE</scope>
</reference>
<dbReference type="OrthoDB" id="6781784at2759"/>
<gene>
    <name evidence="2" type="ORF">ACAOBT_LOCUS26106</name>
</gene>
<feature type="region of interest" description="Disordered" evidence="1">
    <location>
        <begin position="90"/>
        <end position="114"/>
    </location>
</feature>
<evidence type="ECO:0000256" key="1">
    <source>
        <dbReference type="SAM" id="MobiDB-lite"/>
    </source>
</evidence>
<name>A0A9P0LTZ2_ACAOB</name>
<accession>A0A9P0LTZ2</accession>
<dbReference type="AlphaFoldDB" id="A0A9P0LTZ2"/>
<comment type="caution">
    <text evidence="2">The sequence shown here is derived from an EMBL/GenBank/DDBJ whole genome shotgun (WGS) entry which is preliminary data.</text>
</comment>
<proteinExistence type="predicted"/>